<dbReference type="EMBL" id="AP014940">
    <property type="protein sequence ID" value="BAV95761.1"/>
    <property type="molecule type" value="Genomic_DNA"/>
</dbReference>
<feature type="transmembrane region" description="Helical" evidence="1">
    <location>
        <begin position="165"/>
        <end position="186"/>
    </location>
</feature>
<dbReference type="KEGG" id="lem:LEN_0274"/>
<name>A0AAU9AKH5_LYSEN</name>
<dbReference type="Pfam" id="PF04087">
    <property type="entry name" value="DUF389"/>
    <property type="match status" value="1"/>
</dbReference>
<feature type="transmembrane region" description="Helical" evidence="1">
    <location>
        <begin position="230"/>
        <end position="251"/>
    </location>
</feature>
<evidence type="ECO:0000313" key="3">
    <source>
        <dbReference type="Proteomes" id="UP000218824"/>
    </source>
</evidence>
<proteinExistence type="predicted"/>
<sequence>MGLLDKIGLEARWRWFRRWRQNHLIEGIDRAAVLEHVRDAGGLGPRYAFMIVMSCGIATLGLLQNSVAVIIGAMLISPLMGPIIELGMGLATFDLRTIRGSLAALAAGVAAALLIAVAIVIVSPLQEPTAEILARTQPTLFDLLVAVFSGLAGAYATVTRKGETIVGVAIATALMPPLAVVGYGVALVNLQIAAGAAFLFMTNLLAIALSVTVVARLYGFGSSDSPKQTVWQAGLILGIFTLLSVPLGLALHNIASRSWIERTVRQVVDAEAARSKGRVSVIRVHLDGEDIKVDTVLMLPAHVAALEERMVHALRERTGRAVTVQLHEVLLQDEASILRESTSLAELRSSVAQLEDAVQRRQASEVDRVRQDQRLRDDLVARLGRIETLADGRRRLWLDSRAGLSLNAAHHLEQSAGEDSLTLEVVPAIQDFPDIRFADDSAVLDTNAKEKVAVAAWAAQRWRVNRLRVTGAGGTVALARQRADAVASALREQGVGADVDTLDGVSLRRSVQREGTAAARMVTLRTPQE</sequence>
<dbReference type="PANTHER" id="PTHR20992">
    <property type="entry name" value="AT15442P-RELATED"/>
    <property type="match status" value="1"/>
</dbReference>
<evidence type="ECO:0008006" key="4">
    <source>
        <dbReference type="Google" id="ProtNLM"/>
    </source>
</evidence>
<keyword evidence="1" id="KW-1133">Transmembrane helix</keyword>
<feature type="transmembrane region" description="Helical" evidence="1">
    <location>
        <begin position="192"/>
        <end position="218"/>
    </location>
</feature>
<evidence type="ECO:0000256" key="1">
    <source>
        <dbReference type="SAM" id="Phobius"/>
    </source>
</evidence>
<evidence type="ECO:0000313" key="2">
    <source>
        <dbReference type="EMBL" id="BAV95761.1"/>
    </source>
</evidence>
<feature type="transmembrane region" description="Helical" evidence="1">
    <location>
        <begin position="140"/>
        <end position="158"/>
    </location>
</feature>
<dbReference type="RefSeq" id="WP_096376352.1">
    <property type="nucleotide sequence ID" value="NZ_AP014940.1"/>
</dbReference>
<dbReference type="InterPro" id="IPR036737">
    <property type="entry name" value="OmpA-like_sf"/>
</dbReference>
<dbReference type="SUPFAM" id="SSF103088">
    <property type="entry name" value="OmpA-like"/>
    <property type="match status" value="1"/>
</dbReference>
<protein>
    <recommendedName>
        <fullName evidence="4">TIGR00341 family protein</fullName>
    </recommendedName>
</protein>
<organism evidence="2 3">
    <name type="scientific">Lysobacter enzymogenes</name>
    <dbReference type="NCBI Taxonomy" id="69"/>
    <lineage>
        <taxon>Bacteria</taxon>
        <taxon>Pseudomonadati</taxon>
        <taxon>Pseudomonadota</taxon>
        <taxon>Gammaproteobacteria</taxon>
        <taxon>Lysobacterales</taxon>
        <taxon>Lysobacteraceae</taxon>
        <taxon>Lysobacter</taxon>
    </lineage>
</organism>
<dbReference type="Proteomes" id="UP000218824">
    <property type="component" value="Chromosome"/>
</dbReference>
<keyword evidence="1" id="KW-0812">Transmembrane</keyword>
<dbReference type="PANTHER" id="PTHR20992:SF9">
    <property type="entry name" value="AT15442P-RELATED"/>
    <property type="match status" value="1"/>
</dbReference>
<accession>A0AAU9AKH5</accession>
<gene>
    <name evidence="2" type="ORF">LEN_0274</name>
</gene>
<dbReference type="InterPro" id="IPR005240">
    <property type="entry name" value="DUF389"/>
</dbReference>
<keyword evidence="1" id="KW-0472">Membrane</keyword>
<feature type="transmembrane region" description="Helical" evidence="1">
    <location>
        <begin position="102"/>
        <end position="125"/>
    </location>
</feature>
<dbReference type="GeneID" id="83062196"/>
<dbReference type="AlphaFoldDB" id="A0AAU9AKH5"/>
<reference evidence="2 3" key="1">
    <citation type="journal article" date="2017" name="DNA Res.">
        <title>Complete genome sequence and expression profile of the commercial lytic enzyme producer Lysobacter enzymogenes M497-1.</title>
        <authorList>
            <person name="Takami H."/>
            <person name="Toyoda A."/>
            <person name="Uchiyama I."/>
            <person name="Itoh T."/>
            <person name="Takaki Y."/>
            <person name="Arai W."/>
            <person name="Nishi S."/>
            <person name="Kawai M."/>
            <person name="Shinya K."/>
            <person name="Ikeda H."/>
        </authorList>
    </citation>
    <scope>NUCLEOTIDE SEQUENCE [LARGE SCALE GENOMIC DNA]</scope>
    <source>
        <strain evidence="2 3">M497-1</strain>
    </source>
</reference>